<dbReference type="InterPro" id="IPR033810">
    <property type="entry name" value="Carboxypeptidase_T"/>
</dbReference>
<evidence type="ECO:0000256" key="13">
    <source>
        <dbReference type="ARBA" id="ARBA00074273"/>
    </source>
</evidence>
<name>A0A2T0SB81_9ACTN</name>
<feature type="domain" description="Peptidase M14" evidence="17">
    <location>
        <begin position="108"/>
        <end position="404"/>
    </location>
</feature>
<keyword evidence="7" id="KW-0378">Hydrolase</keyword>
<reference evidence="18 19" key="1">
    <citation type="submission" date="2018-03" db="EMBL/GenBank/DDBJ databases">
        <title>Genomic Encyclopedia of Archaeal and Bacterial Type Strains, Phase II (KMG-II): from individual species to whole genera.</title>
        <authorList>
            <person name="Goeker M."/>
        </authorList>
    </citation>
    <scope>NUCLEOTIDE SEQUENCE [LARGE SCALE GENOMIC DNA]</scope>
    <source>
        <strain evidence="18 19">DSM 45348</strain>
    </source>
</reference>
<dbReference type="CDD" id="cd03859">
    <property type="entry name" value="M14_CPT"/>
    <property type="match status" value="1"/>
</dbReference>
<sequence>MGPLWTRHAAALLLTAASLAFVPAAAGAAPPAGGGPGVYVGTLDARQWERLRTSGADPEDLGPPPRPGTTGAVQVILARPLAERMIAAGLPLRQKVRPAGARSRAAGVFRTYGGPGGLREELAATAARFPRLAKLETIGGTTLGVPLQAVKVTANARAVPDGRRPAVLYFGGQHAREWITPEMTRRLMHHVLDGYGTDPVITRTLDTTELWFLPVANPDGYDFSFAAEENRYVRKNMRDNNGDGRYDYTDGVDLNRNFAEKWGYDNEGSSPEPASEVYRGPAPGSEPETEAMDALFRRVGFEFLINYHSAAELLLWGTGWQTGTVNPDDEISVAMTGDDADPAIAGYDPDNTAELYTVNGDTNAHAQARTGTIGFSPEMSTCQTASASDPADGWEPQDCFTEFDFPDDEALIQAEFAKNVPFALSVARSAADPANPVSVVGRSPRELVPDPFTDSFGSSQQVAVTAKRSLRAVRLHYRINGGRERTAGVSEWRGGERYGGVADRYYAEFRGTVPRQRPGDRVTVRFTAAGGRSSEPFTYTVAEQVGGDVLVLAAEDVTGIDPVSTDGATSARYAGEHVAALGSAGYTADVYDLDTHAGRAPHPLGVLSHYRAVLWETGDDVVPRAPGQSEWHTTRAAYETEAAVRDYLNEGGKLLHAGQYAGNADSGGYWYQPQGPGECGIGDAPCERLGDDFRQYWLGAAAYVEGLGGTELAGTEGALAGFTTQVLPPQHTASFLTTSSELPPAEFPQFAGTAAMKWRQDGPGPYEPADGGRYVFNGRETQAYHRLTRTIDLTAASAAHLRFRTSFDTDPEFDFLFVEAHEPGTDDWTTLPDENGLTGSATGLACEWERLSPHPFMTHYWSEDCTPHGSTGDWHAASGNSGGWREFEADLSAYAGKRVEISLTATTDWGAEGFGVFLDDVRIDVDGTTTARTSFEDGLDGWETAGPPPGSPPGRGGWTRTGPVYDFGAAVATADTLYLGFGLEKLPAPDRADLVARAMRHLEVKP</sequence>
<protein>
    <recommendedName>
        <fullName evidence="13">Zinc carboxypeptidase</fullName>
        <ecNumber evidence="12">3.4.17.18</ecNumber>
    </recommendedName>
</protein>
<keyword evidence="8" id="KW-0862">Zinc</keyword>
<evidence type="ECO:0000256" key="7">
    <source>
        <dbReference type="ARBA" id="ARBA00022801"/>
    </source>
</evidence>
<feature type="chain" id="PRO_5015759386" description="Zinc carboxypeptidase" evidence="16">
    <location>
        <begin position="29"/>
        <end position="1006"/>
    </location>
</feature>
<dbReference type="PROSITE" id="PS00132">
    <property type="entry name" value="CARBOXYPEPT_ZN_1"/>
    <property type="match status" value="1"/>
</dbReference>
<keyword evidence="5" id="KW-0479">Metal-binding</keyword>
<evidence type="ECO:0000256" key="14">
    <source>
        <dbReference type="PROSITE-ProRule" id="PRU01379"/>
    </source>
</evidence>
<dbReference type="InterPro" id="IPR057246">
    <property type="entry name" value="CARBOXYPEPT_ZN_1"/>
</dbReference>
<keyword evidence="19" id="KW-1185">Reference proteome</keyword>
<dbReference type="PANTHER" id="PTHR11705:SF143">
    <property type="entry name" value="SLL0236 PROTEIN"/>
    <property type="match status" value="1"/>
</dbReference>
<evidence type="ECO:0000256" key="5">
    <source>
        <dbReference type="ARBA" id="ARBA00022723"/>
    </source>
</evidence>
<dbReference type="GO" id="GO:0005615">
    <property type="term" value="C:extracellular space"/>
    <property type="evidence" value="ECO:0007669"/>
    <property type="project" value="TreeGrafter"/>
</dbReference>
<dbReference type="InterPro" id="IPR000834">
    <property type="entry name" value="Peptidase_M14"/>
</dbReference>
<dbReference type="RefSeq" id="WP_106126261.1">
    <property type="nucleotide sequence ID" value="NZ_PVZG01000004.1"/>
</dbReference>
<dbReference type="FunFam" id="3.40.630.10:FF:000084">
    <property type="entry name" value="Carboxypeptidase B2"/>
    <property type="match status" value="1"/>
</dbReference>
<evidence type="ECO:0000256" key="8">
    <source>
        <dbReference type="ARBA" id="ARBA00022833"/>
    </source>
</evidence>
<dbReference type="OrthoDB" id="5240362at2"/>
<dbReference type="GO" id="GO:0006508">
    <property type="term" value="P:proteolysis"/>
    <property type="evidence" value="ECO:0007669"/>
    <property type="project" value="UniProtKB-KW"/>
</dbReference>
<comment type="cofactor">
    <cofactor evidence="1">
        <name>Zn(2+)</name>
        <dbReference type="ChEBI" id="CHEBI:29105"/>
    </cofactor>
</comment>
<evidence type="ECO:0000256" key="11">
    <source>
        <dbReference type="ARBA" id="ARBA00055464"/>
    </source>
</evidence>
<dbReference type="PANTHER" id="PTHR11705">
    <property type="entry name" value="PROTEASE FAMILY M14 CARBOXYPEPTIDASE A,B"/>
    <property type="match status" value="1"/>
</dbReference>
<feature type="region of interest" description="Disordered" evidence="15">
    <location>
        <begin position="262"/>
        <end position="288"/>
    </location>
</feature>
<keyword evidence="6 16" id="KW-0732">Signal</keyword>
<evidence type="ECO:0000256" key="15">
    <source>
        <dbReference type="SAM" id="MobiDB-lite"/>
    </source>
</evidence>
<evidence type="ECO:0000256" key="1">
    <source>
        <dbReference type="ARBA" id="ARBA00001947"/>
    </source>
</evidence>
<evidence type="ECO:0000256" key="12">
    <source>
        <dbReference type="ARBA" id="ARBA00066554"/>
    </source>
</evidence>
<dbReference type="Pfam" id="PF20773">
    <property type="entry name" value="InhA-like_MAM"/>
    <property type="match status" value="2"/>
</dbReference>
<dbReference type="SUPFAM" id="SSF53187">
    <property type="entry name" value="Zn-dependent exopeptidases"/>
    <property type="match status" value="1"/>
</dbReference>
<dbReference type="AlphaFoldDB" id="A0A2T0SB81"/>
<keyword evidence="4" id="KW-0645">Protease</keyword>
<evidence type="ECO:0000256" key="16">
    <source>
        <dbReference type="SAM" id="SignalP"/>
    </source>
</evidence>
<dbReference type="Gene3D" id="3.40.630.10">
    <property type="entry name" value="Zn peptidases"/>
    <property type="match status" value="1"/>
</dbReference>
<evidence type="ECO:0000256" key="4">
    <source>
        <dbReference type="ARBA" id="ARBA00022670"/>
    </source>
</evidence>
<gene>
    <name evidence="18" type="ORF">CLV70_104193</name>
</gene>
<dbReference type="Pfam" id="PF00246">
    <property type="entry name" value="Peptidase_M14"/>
    <property type="match status" value="1"/>
</dbReference>
<evidence type="ECO:0000256" key="3">
    <source>
        <dbReference type="ARBA" id="ARBA00022645"/>
    </source>
</evidence>
<evidence type="ECO:0000256" key="2">
    <source>
        <dbReference type="ARBA" id="ARBA00005988"/>
    </source>
</evidence>
<keyword evidence="3" id="KW-0121">Carboxypeptidase</keyword>
<organism evidence="18 19">
    <name type="scientific">Pseudosporangium ferrugineum</name>
    <dbReference type="NCBI Taxonomy" id="439699"/>
    <lineage>
        <taxon>Bacteria</taxon>
        <taxon>Bacillati</taxon>
        <taxon>Actinomycetota</taxon>
        <taxon>Actinomycetes</taxon>
        <taxon>Micromonosporales</taxon>
        <taxon>Micromonosporaceae</taxon>
        <taxon>Pseudosporangium</taxon>
    </lineage>
</organism>
<accession>A0A2T0SB81</accession>
<dbReference type="Proteomes" id="UP000239209">
    <property type="component" value="Unassembled WGS sequence"/>
</dbReference>
<comment type="similarity">
    <text evidence="2 14">Belongs to the peptidase M14 family.</text>
</comment>
<evidence type="ECO:0000259" key="17">
    <source>
        <dbReference type="PROSITE" id="PS52035"/>
    </source>
</evidence>
<dbReference type="GO" id="GO:0008270">
    <property type="term" value="F:zinc ion binding"/>
    <property type="evidence" value="ECO:0007669"/>
    <property type="project" value="InterPro"/>
</dbReference>
<dbReference type="GO" id="GO:0004181">
    <property type="term" value="F:metallocarboxypeptidase activity"/>
    <property type="evidence" value="ECO:0007669"/>
    <property type="project" value="InterPro"/>
</dbReference>
<evidence type="ECO:0000256" key="9">
    <source>
        <dbReference type="ARBA" id="ARBA00023049"/>
    </source>
</evidence>
<comment type="catalytic activity">
    <reaction evidence="10">
        <text>Releases a C-terminal residue, which may be hydrophobic or positively charged.</text>
        <dbReference type="EC" id="3.4.17.18"/>
    </reaction>
</comment>
<feature type="signal peptide" evidence="16">
    <location>
        <begin position="1"/>
        <end position="28"/>
    </location>
</feature>
<dbReference type="SMART" id="SM00631">
    <property type="entry name" value="Zn_pept"/>
    <property type="match status" value="1"/>
</dbReference>
<proteinExistence type="inferred from homology"/>
<evidence type="ECO:0000313" key="19">
    <source>
        <dbReference type="Proteomes" id="UP000239209"/>
    </source>
</evidence>
<keyword evidence="9" id="KW-0482">Metalloprotease</keyword>
<comment type="caution">
    <text evidence="18">The sequence shown here is derived from an EMBL/GenBank/DDBJ whole genome shotgun (WGS) entry which is preliminary data.</text>
</comment>
<feature type="active site" description="Proton donor/acceptor" evidence="14">
    <location>
        <position position="378"/>
    </location>
</feature>
<evidence type="ECO:0000313" key="18">
    <source>
        <dbReference type="EMBL" id="PRY30641.1"/>
    </source>
</evidence>
<feature type="region of interest" description="Disordered" evidence="15">
    <location>
        <begin position="932"/>
        <end position="958"/>
    </location>
</feature>
<dbReference type="PROSITE" id="PS52035">
    <property type="entry name" value="PEPTIDASE_M14"/>
    <property type="match status" value="1"/>
</dbReference>
<evidence type="ECO:0000256" key="10">
    <source>
        <dbReference type="ARBA" id="ARBA00050859"/>
    </source>
</evidence>
<dbReference type="EC" id="3.4.17.18" evidence="12"/>
<comment type="function">
    <text evidence="11">Carboxypeptidase that possesses the specificities of both mammalian Cpase A and B. Thus shows broad substrate specificity, being able to cleave Cbz-Gly-Leu, Cbz-Gly-Val, Cbz-Gly-Phe, Cbz-Gly-Lys and Bz-Gly-Arg in vitro.</text>
</comment>
<evidence type="ECO:0000256" key="6">
    <source>
        <dbReference type="ARBA" id="ARBA00022729"/>
    </source>
</evidence>
<dbReference type="EMBL" id="PVZG01000004">
    <property type="protein sequence ID" value="PRY30641.1"/>
    <property type="molecule type" value="Genomic_DNA"/>
</dbReference>